<organism evidence="9 10">
    <name type="scientific">Chitinophaga arvensicola</name>
    <dbReference type="NCBI Taxonomy" id="29529"/>
    <lineage>
        <taxon>Bacteria</taxon>
        <taxon>Pseudomonadati</taxon>
        <taxon>Bacteroidota</taxon>
        <taxon>Chitinophagia</taxon>
        <taxon>Chitinophagales</taxon>
        <taxon>Chitinophagaceae</taxon>
        <taxon>Chitinophaga</taxon>
    </lineage>
</organism>
<feature type="domain" description="SusD-like N-terminal" evidence="8">
    <location>
        <begin position="104"/>
        <end position="227"/>
    </location>
</feature>
<gene>
    <name evidence="9" type="ORF">SAMN04488122_4977</name>
</gene>
<evidence type="ECO:0000256" key="1">
    <source>
        <dbReference type="ARBA" id="ARBA00004442"/>
    </source>
</evidence>
<dbReference type="RefSeq" id="WP_089899235.1">
    <property type="nucleotide sequence ID" value="NZ_FOJG01000002.1"/>
</dbReference>
<dbReference type="InterPro" id="IPR011990">
    <property type="entry name" value="TPR-like_helical_dom_sf"/>
</dbReference>
<keyword evidence="10" id="KW-1185">Reference proteome</keyword>
<dbReference type="Pfam" id="PF14322">
    <property type="entry name" value="SusD-like_3"/>
    <property type="match status" value="1"/>
</dbReference>
<evidence type="ECO:0000313" key="9">
    <source>
        <dbReference type="EMBL" id="SEW52617.1"/>
    </source>
</evidence>
<feature type="chain" id="PRO_5011469364" evidence="6">
    <location>
        <begin position="19"/>
        <end position="547"/>
    </location>
</feature>
<evidence type="ECO:0000256" key="2">
    <source>
        <dbReference type="ARBA" id="ARBA00006275"/>
    </source>
</evidence>
<evidence type="ECO:0000259" key="7">
    <source>
        <dbReference type="Pfam" id="PF07980"/>
    </source>
</evidence>
<dbReference type="Gene3D" id="1.25.40.390">
    <property type="match status" value="1"/>
</dbReference>
<dbReference type="Proteomes" id="UP000199310">
    <property type="component" value="Unassembled WGS sequence"/>
</dbReference>
<dbReference type="InterPro" id="IPR033985">
    <property type="entry name" value="SusD-like_N"/>
</dbReference>
<comment type="subcellular location">
    <subcellularLocation>
        <location evidence="1">Cell outer membrane</location>
    </subcellularLocation>
</comment>
<evidence type="ECO:0000259" key="8">
    <source>
        <dbReference type="Pfam" id="PF14322"/>
    </source>
</evidence>
<keyword evidence="5" id="KW-0998">Cell outer membrane</keyword>
<dbReference type="PROSITE" id="PS51257">
    <property type="entry name" value="PROKAR_LIPOPROTEIN"/>
    <property type="match status" value="1"/>
</dbReference>
<name>A0A1I0S9B0_9BACT</name>
<feature type="domain" description="RagB/SusD" evidence="7">
    <location>
        <begin position="269"/>
        <end position="546"/>
    </location>
</feature>
<accession>A0A1I0S9B0</accession>
<protein>
    <submittedName>
        <fullName evidence="9">Starch-binding associating with outer membrane</fullName>
    </submittedName>
</protein>
<dbReference type="OrthoDB" id="5694214at2"/>
<evidence type="ECO:0000256" key="3">
    <source>
        <dbReference type="ARBA" id="ARBA00022729"/>
    </source>
</evidence>
<proteinExistence type="inferred from homology"/>
<evidence type="ECO:0000256" key="4">
    <source>
        <dbReference type="ARBA" id="ARBA00023136"/>
    </source>
</evidence>
<keyword evidence="4" id="KW-0472">Membrane</keyword>
<dbReference type="EMBL" id="FOJG01000002">
    <property type="protein sequence ID" value="SEW52617.1"/>
    <property type="molecule type" value="Genomic_DNA"/>
</dbReference>
<comment type="similarity">
    <text evidence="2">Belongs to the SusD family.</text>
</comment>
<evidence type="ECO:0000256" key="5">
    <source>
        <dbReference type="ARBA" id="ARBA00023237"/>
    </source>
</evidence>
<dbReference type="AlphaFoldDB" id="A0A1I0S9B0"/>
<sequence length="547" mass="61319">MKKSFKYISALTLVLATAAGCNERDFLKQSDPNRITDATFWKDESSVSQALGATYSPLRSSLYGYWGSYQGIQDINSLGDDIFTLPGEEASTIAVATFANDENNGDLNGIFSNIYQCIHRANLLLSKIGDVKMDDGKKALYIAEAKFLRGLSYYLLASNWGDVPVRTTPLAEDMSDYATPCSSKADVWKQVVSDLTDAKAGLPVKRESKEQGRVTSGAAIAYLGKAYMFMEDYPKAEATFDLLFQSPYAYDLVDNFEDNFTDKNEYNVESVFEWTFAPLGDQYGAWNTETPNSPMYNYLPQFIGPPAGGGWFKYVPSNYLVSEFIKEKRPAGANTKFDKRMYASLMWKQSTLGEKDTTWYDGKTFDQLWNSALSKTVRLYPDVPLDTTTNGRFLIKKGTSAWRNVANADNYWGPTPSTANYRVLRFAEVVLLRAEAAAQNANTGKAVTDINRIRRRAGLADKTAVELPGKDQLLAEIDHQKLLELFFEQNRVYDLRRWNKNAATLAAALKAHQKQGANVFQAKHYVFPIPASELRSNPKATQNSLWK</sequence>
<keyword evidence="3 6" id="KW-0732">Signal</keyword>
<dbReference type="STRING" id="29529.SAMN04488122_4977"/>
<dbReference type="SUPFAM" id="SSF48452">
    <property type="entry name" value="TPR-like"/>
    <property type="match status" value="1"/>
</dbReference>
<evidence type="ECO:0000256" key="6">
    <source>
        <dbReference type="SAM" id="SignalP"/>
    </source>
</evidence>
<reference evidence="10" key="1">
    <citation type="submission" date="2016-10" db="EMBL/GenBank/DDBJ databases">
        <authorList>
            <person name="Varghese N."/>
            <person name="Submissions S."/>
        </authorList>
    </citation>
    <scope>NUCLEOTIDE SEQUENCE [LARGE SCALE GENOMIC DNA]</scope>
    <source>
        <strain evidence="10">DSM 3695</strain>
    </source>
</reference>
<dbReference type="Pfam" id="PF07980">
    <property type="entry name" value="SusD_RagB"/>
    <property type="match status" value="1"/>
</dbReference>
<evidence type="ECO:0000313" key="10">
    <source>
        <dbReference type="Proteomes" id="UP000199310"/>
    </source>
</evidence>
<dbReference type="GO" id="GO:0009279">
    <property type="term" value="C:cell outer membrane"/>
    <property type="evidence" value="ECO:0007669"/>
    <property type="project" value="UniProtKB-SubCell"/>
</dbReference>
<dbReference type="InterPro" id="IPR012944">
    <property type="entry name" value="SusD_RagB_dom"/>
</dbReference>
<feature type="signal peptide" evidence="6">
    <location>
        <begin position="1"/>
        <end position="18"/>
    </location>
</feature>